<dbReference type="GO" id="GO:0004497">
    <property type="term" value="F:monooxygenase activity"/>
    <property type="evidence" value="ECO:0007669"/>
    <property type="project" value="UniProtKB-KW"/>
</dbReference>
<evidence type="ECO:0000313" key="2">
    <source>
        <dbReference type="EMBL" id="APH06604.1"/>
    </source>
</evidence>
<dbReference type="InterPro" id="IPR011008">
    <property type="entry name" value="Dimeric_a/b-barrel"/>
</dbReference>
<organism evidence="2 3">
    <name type="scientific">Bacillus weihaiensis</name>
    <dbReference type="NCBI Taxonomy" id="1547283"/>
    <lineage>
        <taxon>Bacteria</taxon>
        <taxon>Bacillati</taxon>
        <taxon>Bacillota</taxon>
        <taxon>Bacilli</taxon>
        <taxon>Bacillales</taxon>
        <taxon>Bacillaceae</taxon>
        <taxon>Bacillus</taxon>
    </lineage>
</organism>
<protein>
    <submittedName>
        <fullName evidence="2">Antibiotic biosynthesis monooxygenase</fullName>
    </submittedName>
</protein>
<dbReference type="STRING" id="1547283.A9C19_18870"/>
<keyword evidence="2" id="KW-0560">Oxidoreductase</keyword>
<proteinExistence type="predicted"/>
<accession>A0A1L3MW97</accession>
<name>A0A1L3MW97_9BACI</name>
<evidence type="ECO:0000259" key="1">
    <source>
        <dbReference type="PROSITE" id="PS51725"/>
    </source>
</evidence>
<dbReference type="Proteomes" id="UP000181936">
    <property type="component" value="Chromosome"/>
</dbReference>
<reference evidence="2 3" key="1">
    <citation type="journal article" date="2016" name="Sci. Rep.">
        <title>Complete genome sequence and transcriptomic analysis of a novel marine strain Bacillus weihaiensis reveals the mechanism of brown algae degradation.</title>
        <authorList>
            <person name="Zhu Y."/>
            <person name="Chen P."/>
            <person name="Bao Y."/>
            <person name="Men Y."/>
            <person name="Zeng Y."/>
            <person name="Yang J."/>
            <person name="Sun J."/>
            <person name="Sun Y."/>
        </authorList>
    </citation>
    <scope>NUCLEOTIDE SEQUENCE [LARGE SCALE GENOMIC DNA]</scope>
    <source>
        <strain evidence="2 3">Alg07</strain>
    </source>
</reference>
<dbReference type="InterPro" id="IPR007138">
    <property type="entry name" value="ABM_dom"/>
</dbReference>
<feature type="domain" description="ABM" evidence="1">
    <location>
        <begin position="4"/>
        <end position="93"/>
    </location>
</feature>
<dbReference type="SUPFAM" id="SSF54909">
    <property type="entry name" value="Dimeric alpha+beta barrel"/>
    <property type="match status" value="1"/>
</dbReference>
<dbReference type="Gene3D" id="3.30.70.100">
    <property type="match status" value="1"/>
</dbReference>
<dbReference type="KEGG" id="bwh:A9C19_18870"/>
<dbReference type="PROSITE" id="PS51725">
    <property type="entry name" value="ABM"/>
    <property type="match status" value="1"/>
</dbReference>
<dbReference type="Pfam" id="PF03992">
    <property type="entry name" value="ABM"/>
    <property type="match status" value="1"/>
</dbReference>
<keyword evidence="2" id="KW-0503">Monooxygenase</keyword>
<dbReference type="OrthoDB" id="165368at2"/>
<evidence type="ECO:0000313" key="3">
    <source>
        <dbReference type="Proteomes" id="UP000181936"/>
    </source>
</evidence>
<gene>
    <name evidence="2" type="ORF">A9C19_18870</name>
</gene>
<dbReference type="AlphaFoldDB" id="A0A1L3MW97"/>
<dbReference type="RefSeq" id="WP_072581405.1">
    <property type="nucleotide sequence ID" value="NZ_CP016020.1"/>
</dbReference>
<keyword evidence="3" id="KW-1185">Reference proteome</keyword>
<dbReference type="EMBL" id="CP016020">
    <property type="protein sequence ID" value="APH06604.1"/>
    <property type="molecule type" value="Genomic_DNA"/>
</dbReference>
<sequence length="107" mass="11925">MKKFGLFNKLTACEGKRDELAEILLQASKSMEELDDCELYVVSLGNESSDTIYVYEVWVDENAHQASLSQEVFQSLIQKAKPFIAGMDRVSTLSPLGGKGISTFLRD</sequence>